<dbReference type="AlphaFoldDB" id="A0A366HXJ9"/>
<dbReference type="InterPro" id="IPR027417">
    <property type="entry name" value="P-loop_NTPase"/>
</dbReference>
<comment type="caution">
    <text evidence="2">The sequence shown here is derived from an EMBL/GenBank/DDBJ whole genome shotgun (WGS) entry which is preliminary data.</text>
</comment>
<gene>
    <name evidence="2" type="ORF">DES54_16228</name>
</gene>
<organism evidence="2 3">
    <name type="scientific">Brenneria salicis ATCC 15712 = DSM 30166</name>
    <dbReference type="NCBI Taxonomy" id="714314"/>
    <lineage>
        <taxon>Bacteria</taxon>
        <taxon>Pseudomonadati</taxon>
        <taxon>Pseudomonadota</taxon>
        <taxon>Gammaproteobacteria</taxon>
        <taxon>Enterobacterales</taxon>
        <taxon>Pectobacteriaceae</taxon>
        <taxon>Brenneria</taxon>
    </lineage>
</organism>
<dbReference type="EMBL" id="QNRY01000062">
    <property type="protein sequence ID" value="RBP57633.1"/>
    <property type="molecule type" value="Genomic_DNA"/>
</dbReference>
<keyword evidence="3" id="KW-1185">Reference proteome</keyword>
<accession>A0A366HXJ9</accession>
<reference evidence="2 3" key="1">
    <citation type="submission" date="2018-06" db="EMBL/GenBank/DDBJ databases">
        <title>Genomic Encyclopedia of Type Strains, Phase IV (KMG-IV): sequencing the most valuable type-strain genomes for metagenomic binning, comparative biology and taxonomic classification.</title>
        <authorList>
            <person name="Goeker M."/>
        </authorList>
    </citation>
    <scope>NUCLEOTIDE SEQUENCE [LARGE SCALE GENOMIC DNA]</scope>
    <source>
        <strain evidence="2 3">DSM 30166</strain>
    </source>
</reference>
<name>A0A366HXJ9_9GAMM</name>
<evidence type="ECO:0000313" key="3">
    <source>
        <dbReference type="Proteomes" id="UP000253046"/>
    </source>
</evidence>
<dbReference type="RefSeq" id="WP_205680242.1">
    <property type="nucleotide sequence ID" value="NZ_AGJP01000001.1"/>
</dbReference>
<evidence type="ECO:0000313" key="2">
    <source>
        <dbReference type="EMBL" id="RBP57633.1"/>
    </source>
</evidence>
<evidence type="ECO:0000259" key="1">
    <source>
        <dbReference type="Pfam" id="PF13476"/>
    </source>
</evidence>
<dbReference type="SUPFAM" id="SSF52540">
    <property type="entry name" value="P-loop containing nucleoside triphosphate hydrolases"/>
    <property type="match status" value="1"/>
</dbReference>
<dbReference type="GO" id="GO:0016887">
    <property type="term" value="F:ATP hydrolysis activity"/>
    <property type="evidence" value="ECO:0007669"/>
    <property type="project" value="InterPro"/>
</dbReference>
<sequence>MTAYTVQIKNCNSIESAEISITKGTLNIKYGPNGLGKSSIAKAILAAVADDGTVQ</sequence>
<dbReference type="Gene3D" id="3.40.50.300">
    <property type="entry name" value="P-loop containing nucleotide triphosphate hydrolases"/>
    <property type="match status" value="1"/>
</dbReference>
<protein>
    <submittedName>
        <fullName evidence="2">AAA domain-containing protein</fullName>
    </submittedName>
</protein>
<dbReference type="Pfam" id="PF13476">
    <property type="entry name" value="AAA_23"/>
    <property type="match status" value="1"/>
</dbReference>
<feature type="domain" description="Rad50/SbcC-type AAA" evidence="1">
    <location>
        <begin position="6"/>
        <end position="48"/>
    </location>
</feature>
<dbReference type="GO" id="GO:0006302">
    <property type="term" value="P:double-strand break repair"/>
    <property type="evidence" value="ECO:0007669"/>
    <property type="project" value="InterPro"/>
</dbReference>
<dbReference type="InterPro" id="IPR038729">
    <property type="entry name" value="Rad50/SbcC_AAA"/>
</dbReference>
<dbReference type="Proteomes" id="UP000253046">
    <property type="component" value="Unassembled WGS sequence"/>
</dbReference>
<proteinExistence type="predicted"/>